<evidence type="ECO:0000313" key="2">
    <source>
        <dbReference type="Proteomes" id="UP001329430"/>
    </source>
</evidence>
<protein>
    <submittedName>
        <fullName evidence="1">Uncharacterized protein</fullName>
    </submittedName>
</protein>
<keyword evidence="2" id="KW-1185">Reference proteome</keyword>
<gene>
    <name evidence="1" type="ORF">RI129_009186</name>
</gene>
<dbReference type="Proteomes" id="UP001329430">
    <property type="component" value="Chromosome 6"/>
</dbReference>
<comment type="caution">
    <text evidence="1">The sequence shown here is derived from an EMBL/GenBank/DDBJ whole genome shotgun (WGS) entry which is preliminary data.</text>
</comment>
<organism evidence="1 2">
    <name type="scientific">Pyrocoelia pectoralis</name>
    <dbReference type="NCBI Taxonomy" id="417401"/>
    <lineage>
        <taxon>Eukaryota</taxon>
        <taxon>Metazoa</taxon>
        <taxon>Ecdysozoa</taxon>
        <taxon>Arthropoda</taxon>
        <taxon>Hexapoda</taxon>
        <taxon>Insecta</taxon>
        <taxon>Pterygota</taxon>
        <taxon>Neoptera</taxon>
        <taxon>Endopterygota</taxon>
        <taxon>Coleoptera</taxon>
        <taxon>Polyphaga</taxon>
        <taxon>Elateriformia</taxon>
        <taxon>Elateroidea</taxon>
        <taxon>Lampyridae</taxon>
        <taxon>Lampyrinae</taxon>
        <taxon>Pyrocoelia</taxon>
    </lineage>
</organism>
<name>A0AAN7VFI2_9COLE</name>
<evidence type="ECO:0000313" key="1">
    <source>
        <dbReference type="EMBL" id="KAK5643019.1"/>
    </source>
</evidence>
<sequence>MKYTMKQHTIIIYTLVMVQGLLGARILTSQSSQCNGDDLLKASNEIFDALHINLPMLISTQQNLISCRDWLSLHVNTTTSQIKAKQSEDEDNVCYQSLLDRLSHLPENYDEELQAYDDSKAEEEVYKRLHEGLEIVLNCFREKSESSSCPEIVKCYEGGKKKLYEDKKFTPEDIQDFLRDYNDGLDETCKTIGTVEFDTYKSFKNNCKDT</sequence>
<proteinExistence type="predicted"/>
<dbReference type="EMBL" id="JAVRBK010000006">
    <property type="protein sequence ID" value="KAK5643019.1"/>
    <property type="molecule type" value="Genomic_DNA"/>
</dbReference>
<reference evidence="1 2" key="1">
    <citation type="journal article" date="2024" name="Insects">
        <title>An Improved Chromosome-Level Genome Assembly of the Firefly Pyrocoelia pectoralis.</title>
        <authorList>
            <person name="Fu X."/>
            <person name="Meyer-Rochow V.B."/>
            <person name="Ballantyne L."/>
            <person name="Zhu X."/>
        </authorList>
    </citation>
    <scope>NUCLEOTIDE SEQUENCE [LARGE SCALE GENOMIC DNA]</scope>
    <source>
        <strain evidence="1">XCY_ONT2</strain>
    </source>
</reference>
<accession>A0AAN7VFI2</accession>
<dbReference type="AlphaFoldDB" id="A0AAN7VFI2"/>